<protein>
    <submittedName>
        <fullName evidence="1">Uncharacterized protein</fullName>
    </submittedName>
</protein>
<name>A0AAW0B1L1_9AGAR</name>
<comment type="caution">
    <text evidence="1">The sequence shown here is derived from an EMBL/GenBank/DDBJ whole genome shotgun (WGS) entry which is preliminary data.</text>
</comment>
<evidence type="ECO:0000313" key="2">
    <source>
        <dbReference type="Proteomes" id="UP001362999"/>
    </source>
</evidence>
<organism evidence="1 2">
    <name type="scientific">Favolaschia claudopus</name>
    <dbReference type="NCBI Taxonomy" id="2862362"/>
    <lineage>
        <taxon>Eukaryota</taxon>
        <taxon>Fungi</taxon>
        <taxon>Dikarya</taxon>
        <taxon>Basidiomycota</taxon>
        <taxon>Agaricomycotina</taxon>
        <taxon>Agaricomycetes</taxon>
        <taxon>Agaricomycetidae</taxon>
        <taxon>Agaricales</taxon>
        <taxon>Marasmiineae</taxon>
        <taxon>Mycenaceae</taxon>
        <taxon>Favolaschia</taxon>
    </lineage>
</organism>
<gene>
    <name evidence="1" type="ORF">R3P38DRAFT_2782845</name>
</gene>
<accession>A0AAW0B1L1</accession>
<evidence type="ECO:0000313" key="1">
    <source>
        <dbReference type="EMBL" id="KAK7019556.1"/>
    </source>
</evidence>
<keyword evidence="2" id="KW-1185">Reference proteome</keyword>
<sequence length="240" mass="27577">MAWTIWIDVPRAGLSALTRRIAVRRAALLFFLTSVSLARRIDAPRPRNSLYKFDLELRTFNCIFLHPPSNISSSPYIQNFSAARPSSPLTTPNLNIKIRFIAVRRVTLPPSYQPSRIFFFPLRGALPRHQHQALKSKFEISRSRERGYELLVFRIFSFAARLPRCLFFRCAVLQVDNAHFIQPLLVSHQVGECELCLKSHFKLSECSNDSGFSADFKFTGEYRLQIFTTYIPSQGLYPGS</sequence>
<dbReference type="EMBL" id="JAWWNJ010000043">
    <property type="protein sequence ID" value="KAK7019556.1"/>
    <property type="molecule type" value="Genomic_DNA"/>
</dbReference>
<reference evidence="1 2" key="1">
    <citation type="journal article" date="2024" name="J Genomics">
        <title>Draft genome sequencing and assembly of Favolaschia claudopus CIRM-BRFM 2984 isolated from oak limbs.</title>
        <authorList>
            <person name="Navarro D."/>
            <person name="Drula E."/>
            <person name="Chaduli D."/>
            <person name="Cazenave R."/>
            <person name="Ahrendt S."/>
            <person name="Wang J."/>
            <person name="Lipzen A."/>
            <person name="Daum C."/>
            <person name="Barry K."/>
            <person name="Grigoriev I.V."/>
            <person name="Favel A."/>
            <person name="Rosso M.N."/>
            <person name="Martin F."/>
        </authorList>
    </citation>
    <scope>NUCLEOTIDE SEQUENCE [LARGE SCALE GENOMIC DNA]</scope>
    <source>
        <strain evidence="1 2">CIRM-BRFM 2984</strain>
    </source>
</reference>
<proteinExistence type="predicted"/>
<dbReference type="AlphaFoldDB" id="A0AAW0B1L1"/>
<dbReference type="Proteomes" id="UP001362999">
    <property type="component" value="Unassembled WGS sequence"/>
</dbReference>